<dbReference type="GO" id="GO:0004740">
    <property type="term" value="F:pyruvate dehydrogenase (acetyl-transferring) kinase activity"/>
    <property type="evidence" value="ECO:0007669"/>
    <property type="project" value="TreeGrafter"/>
</dbReference>
<keyword evidence="5 7" id="KW-0067">ATP-binding</keyword>
<accession>A0A3L6KRU3</accession>
<dbReference type="PANTHER" id="PTHR11947:SF40">
    <property type="entry name" value="PROTEIN-SERINE_THREONINE KINASE"/>
    <property type="match status" value="1"/>
</dbReference>
<comment type="caution">
    <text evidence="9">The sequence shown here is derived from an EMBL/GenBank/DDBJ whole genome shotgun (WGS) entry which is preliminary data.</text>
</comment>
<evidence type="ECO:0000256" key="4">
    <source>
        <dbReference type="ARBA" id="ARBA00022777"/>
    </source>
</evidence>
<dbReference type="InterPro" id="IPR036890">
    <property type="entry name" value="HATPase_C_sf"/>
</dbReference>
<evidence type="ECO:0000256" key="2">
    <source>
        <dbReference type="ARBA" id="ARBA00022679"/>
    </source>
</evidence>
<dbReference type="GO" id="GO:0010906">
    <property type="term" value="P:regulation of glucose metabolic process"/>
    <property type="evidence" value="ECO:0007669"/>
    <property type="project" value="TreeGrafter"/>
</dbReference>
<dbReference type="AlphaFoldDB" id="A0A3L6KRU3"/>
<comment type="similarity">
    <text evidence="1 7">Belongs to the PDK/BCKDK protein kinase family.</text>
</comment>
<dbReference type="Proteomes" id="UP000266743">
    <property type="component" value="Unassembled WGS sequence"/>
</dbReference>
<dbReference type="InterPro" id="IPR039028">
    <property type="entry name" value="BCKD/PDK"/>
</dbReference>
<dbReference type="Gene3D" id="1.20.140.20">
    <property type="entry name" value="Alpha-ketoacid/pyruvate dehydrogenase kinase, N-terminal domain"/>
    <property type="match status" value="1"/>
</dbReference>
<evidence type="ECO:0000256" key="5">
    <source>
        <dbReference type="ARBA" id="ARBA00022840"/>
    </source>
</evidence>
<keyword evidence="2 7" id="KW-0808">Transferase</keyword>
<evidence type="ECO:0000256" key="6">
    <source>
        <dbReference type="ARBA" id="ARBA00023128"/>
    </source>
</evidence>
<evidence type="ECO:0000256" key="1">
    <source>
        <dbReference type="ARBA" id="ARBA00006155"/>
    </source>
</evidence>
<name>A0A3L6KRU3_9TRYP</name>
<dbReference type="Gene3D" id="3.30.565.10">
    <property type="entry name" value="Histidine kinase-like ATPase, C-terminal domain"/>
    <property type="match status" value="1"/>
</dbReference>
<keyword evidence="3 7" id="KW-0547">Nucleotide-binding</keyword>
<dbReference type="SUPFAM" id="SSF55874">
    <property type="entry name" value="ATPase domain of HSP90 chaperone/DNA topoisomerase II/histidine kinase"/>
    <property type="match status" value="1"/>
</dbReference>
<dbReference type="EC" id="2.7.11.-" evidence="7"/>
<dbReference type="SUPFAM" id="SSF69012">
    <property type="entry name" value="alpha-ketoacid dehydrogenase kinase, N-terminal domain"/>
    <property type="match status" value="1"/>
</dbReference>
<comment type="subcellular location">
    <subcellularLocation>
        <location evidence="7">Mitochondrion matrix</location>
    </subcellularLocation>
</comment>
<feature type="domain" description="Branched-chain alpha-ketoacid dehydrogenase kinase/Pyruvate dehydrogenase kinase N-terminal" evidence="8">
    <location>
        <begin position="90"/>
        <end position="273"/>
    </location>
</feature>
<dbReference type="InterPro" id="IPR018955">
    <property type="entry name" value="BCDHK/PDK_N"/>
</dbReference>
<organism evidence="9 10">
    <name type="scientific">Trypanosoma brucei equiperdum</name>
    <dbReference type="NCBI Taxonomy" id="630700"/>
    <lineage>
        <taxon>Eukaryota</taxon>
        <taxon>Discoba</taxon>
        <taxon>Euglenozoa</taxon>
        <taxon>Kinetoplastea</taxon>
        <taxon>Metakinetoplastina</taxon>
        <taxon>Trypanosomatida</taxon>
        <taxon>Trypanosomatidae</taxon>
        <taxon>Trypanosoma</taxon>
    </lineage>
</organism>
<dbReference type="Pfam" id="PF10436">
    <property type="entry name" value="BCDHK_Adom3"/>
    <property type="match status" value="1"/>
</dbReference>
<evidence type="ECO:0000259" key="8">
    <source>
        <dbReference type="Pfam" id="PF10436"/>
    </source>
</evidence>
<dbReference type="PANTHER" id="PTHR11947">
    <property type="entry name" value="PYRUVATE DEHYDROGENASE KINASE"/>
    <property type="match status" value="1"/>
</dbReference>
<dbReference type="InterPro" id="IPR036784">
    <property type="entry name" value="AK/P_DHK_N_sf"/>
</dbReference>
<protein>
    <recommendedName>
        <fullName evidence="7">Protein-serine/threonine kinase</fullName>
        <ecNumber evidence="7">2.7.11.-</ecNumber>
    </recommendedName>
</protein>
<evidence type="ECO:0000313" key="9">
    <source>
        <dbReference type="EMBL" id="RHW67252.1"/>
    </source>
</evidence>
<evidence type="ECO:0000256" key="7">
    <source>
        <dbReference type="RuleBase" id="RU366032"/>
    </source>
</evidence>
<keyword evidence="9" id="KW-0670">Pyruvate</keyword>
<evidence type="ECO:0000256" key="3">
    <source>
        <dbReference type="ARBA" id="ARBA00022741"/>
    </source>
</evidence>
<gene>
    <name evidence="9" type="ORF">DPX39_000056800</name>
</gene>
<dbReference type="FunFam" id="3.30.565.10:FF:000205">
    <property type="entry name" value="Pyruvate dehydrogenase (Lipoamide) kinase, putative"/>
    <property type="match status" value="1"/>
</dbReference>
<proteinExistence type="inferred from homology"/>
<keyword evidence="4 7" id="KW-0418">Kinase</keyword>
<evidence type="ECO:0000313" key="10">
    <source>
        <dbReference type="Proteomes" id="UP000266743"/>
    </source>
</evidence>
<dbReference type="GO" id="GO:0005524">
    <property type="term" value="F:ATP binding"/>
    <property type="evidence" value="ECO:0007669"/>
    <property type="project" value="UniProtKB-UniRule"/>
</dbReference>
<dbReference type="GO" id="GO:0005759">
    <property type="term" value="C:mitochondrial matrix"/>
    <property type="evidence" value="ECO:0007669"/>
    <property type="project" value="UniProtKB-SubCell"/>
</dbReference>
<sequence>MFRCYGRKLSPQLRDIIHRLDFIEKQIIDLKAFRDAVQATLPSVATAADALARKRQETANQINVVAKDPLTSEEFVELNQYYAVQMVQTLALRNMVHIRTHEDLYSHARLIHREYLVRVAQRARALSHACVGLSQMPSIQELRRWYEWSFHDVRSTKAPVDAESALKFDTLVRRLFLRHYNVSALLSEGMHELGERQRWDEHSHSDDLLTETFDELQRFFDEFCMGRVRLRFLVGNYVQLSTQILRVEPRYSEKLTAPMYFDHDPESFVGQICQRCSLIKLVECAIRSARASYSELGIELRVAVDPDATLSGIPYITYDILSALIDDAIQANVLRQEKYGIPFTPVVITIAQRNANEQFSVRVSDTAGGMPLHLARHVLKYWFAYKCTDDMLKLAKTWTHSPIRLPYAYCAAKVLGGDISVVSIDGYGTDRFLHLPSDGIERVRF</sequence>
<reference evidence="9 10" key="1">
    <citation type="submission" date="2018-09" db="EMBL/GenBank/DDBJ databases">
        <title>whole genome sequence of T. equiperdum IVM-t1 strain.</title>
        <authorList>
            <person name="Suganuma K."/>
        </authorList>
    </citation>
    <scope>NUCLEOTIDE SEQUENCE [LARGE SCALE GENOMIC DNA]</scope>
    <source>
        <strain evidence="9 10">IVM-t1</strain>
    </source>
</reference>
<keyword evidence="6 7" id="KW-0496">Mitochondrion</keyword>
<dbReference type="EMBL" id="QSBY01000015">
    <property type="protein sequence ID" value="RHW67252.1"/>
    <property type="molecule type" value="Genomic_DNA"/>
</dbReference>